<gene>
    <name evidence="2" type="ORF">BDP55DRAFT_650867</name>
</gene>
<evidence type="ECO:0000256" key="1">
    <source>
        <dbReference type="SAM" id="MobiDB-lite"/>
    </source>
</evidence>
<feature type="region of interest" description="Disordered" evidence="1">
    <location>
        <begin position="56"/>
        <end position="80"/>
    </location>
</feature>
<dbReference type="RefSeq" id="XP_060434173.1">
    <property type="nucleotide sequence ID" value="XM_060574007.1"/>
</dbReference>
<name>A0AAJ0F2G6_9PEZI</name>
<dbReference type="Proteomes" id="UP001224890">
    <property type="component" value="Unassembled WGS sequence"/>
</dbReference>
<evidence type="ECO:0000313" key="3">
    <source>
        <dbReference type="Proteomes" id="UP001224890"/>
    </source>
</evidence>
<accession>A0AAJ0F2G6</accession>
<sequence length="80" mass="8513">MLIISAVNVNGCPGQSQKFRIISLSSLAGFTLAPHALFVAKGTSLTWQNFKRHPMTMTSLGPPGGSSNIITISPRTSIRT</sequence>
<comment type="caution">
    <text evidence="2">The sequence shown here is derived from an EMBL/GenBank/DDBJ whole genome shotgun (WGS) entry which is preliminary data.</text>
</comment>
<protein>
    <submittedName>
        <fullName evidence="2">Uncharacterized protein</fullName>
    </submittedName>
</protein>
<organism evidence="2 3">
    <name type="scientific">Colletotrichum godetiae</name>
    <dbReference type="NCBI Taxonomy" id="1209918"/>
    <lineage>
        <taxon>Eukaryota</taxon>
        <taxon>Fungi</taxon>
        <taxon>Dikarya</taxon>
        <taxon>Ascomycota</taxon>
        <taxon>Pezizomycotina</taxon>
        <taxon>Sordariomycetes</taxon>
        <taxon>Hypocreomycetidae</taxon>
        <taxon>Glomerellales</taxon>
        <taxon>Glomerellaceae</taxon>
        <taxon>Colletotrichum</taxon>
        <taxon>Colletotrichum acutatum species complex</taxon>
    </lineage>
</organism>
<reference evidence="2" key="1">
    <citation type="submission" date="2021-06" db="EMBL/GenBank/DDBJ databases">
        <title>Comparative genomics, transcriptomics and evolutionary studies reveal genomic signatures of adaptation to plant cell wall in hemibiotrophic fungi.</title>
        <authorList>
            <consortium name="DOE Joint Genome Institute"/>
            <person name="Baroncelli R."/>
            <person name="Diaz J.F."/>
            <person name="Benocci T."/>
            <person name="Peng M."/>
            <person name="Battaglia E."/>
            <person name="Haridas S."/>
            <person name="Andreopoulos W."/>
            <person name="Labutti K."/>
            <person name="Pangilinan J."/>
            <person name="Floch G.L."/>
            <person name="Makela M.R."/>
            <person name="Henrissat B."/>
            <person name="Grigoriev I.V."/>
            <person name="Crouch J.A."/>
            <person name="De Vries R.P."/>
            <person name="Sukno S.A."/>
            <person name="Thon M.R."/>
        </authorList>
    </citation>
    <scope>NUCLEOTIDE SEQUENCE</scope>
    <source>
        <strain evidence="2">CBS 193.32</strain>
    </source>
</reference>
<keyword evidence="3" id="KW-1185">Reference proteome</keyword>
<dbReference type="GeneID" id="85458533"/>
<proteinExistence type="predicted"/>
<feature type="compositionally biased region" description="Low complexity" evidence="1">
    <location>
        <begin position="66"/>
        <end position="80"/>
    </location>
</feature>
<dbReference type="AlphaFoldDB" id="A0AAJ0F2G6"/>
<evidence type="ECO:0000313" key="2">
    <source>
        <dbReference type="EMBL" id="KAK1690478.1"/>
    </source>
</evidence>
<dbReference type="EMBL" id="JAHMHR010000006">
    <property type="protein sequence ID" value="KAK1690478.1"/>
    <property type="molecule type" value="Genomic_DNA"/>
</dbReference>